<dbReference type="Proteomes" id="UP000176741">
    <property type="component" value="Unassembled WGS sequence"/>
</dbReference>
<dbReference type="EMBL" id="MGGD01000010">
    <property type="protein sequence ID" value="OGM21420.1"/>
    <property type="molecule type" value="Genomic_DNA"/>
</dbReference>
<dbReference type="Pfam" id="PF20393">
    <property type="entry name" value="Pro_CA_2"/>
    <property type="match status" value="1"/>
</dbReference>
<proteinExistence type="predicted"/>
<organism evidence="1 2">
    <name type="scientific">Candidatus Woesebacteria bacterium RIFCSPHIGHO2_01_FULL_38_26b</name>
    <dbReference type="NCBI Taxonomy" id="1802491"/>
    <lineage>
        <taxon>Bacteria</taxon>
        <taxon>Candidatus Woeseibacteriota</taxon>
    </lineage>
</organism>
<dbReference type="GO" id="GO:0008270">
    <property type="term" value="F:zinc ion binding"/>
    <property type="evidence" value="ECO:0007669"/>
    <property type="project" value="InterPro"/>
</dbReference>
<sequence>MERNHTCEAAIVSCIDFRFQRFIREWAFENLEDRPHDYIALAGATKNLDTIKEQVDISARLHQIKNLYLIHHENCGAYGDESTLERHSQDLKKAREEISDKHPNLQIHLYYLHLDGTFQKIE</sequence>
<evidence type="ECO:0000313" key="1">
    <source>
        <dbReference type="EMBL" id="OGM21420.1"/>
    </source>
</evidence>
<protein>
    <recommendedName>
        <fullName evidence="3">Carbonic anhydrase</fullName>
    </recommendedName>
</protein>
<dbReference type="SUPFAM" id="SSF53056">
    <property type="entry name" value="beta-carbonic anhydrase, cab"/>
    <property type="match status" value="1"/>
</dbReference>
<name>A0A1F7Y2L8_9BACT</name>
<gene>
    <name evidence="1" type="ORF">A2771_03865</name>
</gene>
<dbReference type="Gene3D" id="3.40.1050.10">
    <property type="entry name" value="Carbonic anhydrase"/>
    <property type="match status" value="1"/>
</dbReference>
<accession>A0A1F7Y2L8</accession>
<evidence type="ECO:0000313" key="2">
    <source>
        <dbReference type="Proteomes" id="UP000176741"/>
    </source>
</evidence>
<dbReference type="InterPro" id="IPR036874">
    <property type="entry name" value="Carbonic_anhydrase_sf"/>
</dbReference>
<dbReference type="AlphaFoldDB" id="A0A1F7Y2L8"/>
<evidence type="ECO:0008006" key="3">
    <source>
        <dbReference type="Google" id="ProtNLM"/>
    </source>
</evidence>
<reference evidence="1 2" key="1">
    <citation type="journal article" date="2016" name="Nat. Commun.">
        <title>Thousands of microbial genomes shed light on interconnected biogeochemical processes in an aquifer system.</title>
        <authorList>
            <person name="Anantharaman K."/>
            <person name="Brown C.T."/>
            <person name="Hug L.A."/>
            <person name="Sharon I."/>
            <person name="Castelle C.J."/>
            <person name="Probst A.J."/>
            <person name="Thomas B.C."/>
            <person name="Singh A."/>
            <person name="Wilkins M.J."/>
            <person name="Karaoz U."/>
            <person name="Brodie E.L."/>
            <person name="Williams K.H."/>
            <person name="Hubbard S.S."/>
            <person name="Banfield J.F."/>
        </authorList>
    </citation>
    <scope>NUCLEOTIDE SEQUENCE [LARGE SCALE GENOMIC DNA]</scope>
</reference>
<comment type="caution">
    <text evidence="1">The sequence shown here is derived from an EMBL/GenBank/DDBJ whole genome shotgun (WGS) entry which is preliminary data.</text>
</comment>
<dbReference type="GO" id="GO:0004089">
    <property type="term" value="F:carbonate dehydratase activity"/>
    <property type="evidence" value="ECO:0007669"/>
    <property type="project" value="InterPro"/>
</dbReference>
<dbReference type="InterPro" id="IPR046871">
    <property type="entry name" value="Pro_CA_2"/>
</dbReference>